<dbReference type="SUPFAM" id="SSF82693">
    <property type="entry name" value="Multidrug efflux transporter AcrB pore domain, PN1, PN2, PC1 and PC2 subdomains"/>
    <property type="match status" value="2"/>
</dbReference>
<name>A0A1V4I1G0_NITVU</name>
<feature type="transmembrane region" description="Helical" evidence="1">
    <location>
        <begin position="12"/>
        <end position="31"/>
    </location>
</feature>
<dbReference type="Gene3D" id="1.20.1640.10">
    <property type="entry name" value="Multidrug efflux transporter AcrB transmembrane domain"/>
    <property type="match status" value="1"/>
</dbReference>
<evidence type="ECO:0000256" key="1">
    <source>
        <dbReference type="SAM" id="Phobius"/>
    </source>
</evidence>
<dbReference type="InterPro" id="IPR027463">
    <property type="entry name" value="AcrB_DN_DC_subdom"/>
</dbReference>
<reference evidence="2 3" key="1">
    <citation type="submission" date="2017-02" db="EMBL/GenBank/DDBJ databases">
        <title>Genome sequence of the nitrite-oxidizing bacterium Nitrobacter vulgaris strain Ab1.</title>
        <authorList>
            <person name="Mellbye B.L."/>
            <person name="Davis E.W."/>
            <person name="Spieck E."/>
            <person name="Chang J.H."/>
            <person name="Bottomley P.J."/>
            <person name="Sayavedra-Soto L.A."/>
        </authorList>
    </citation>
    <scope>NUCLEOTIDE SEQUENCE [LARGE SCALE GENOMIC DNA]</scope>
    <source>
        <strain evidence="2 3">Ab1</strain>
    </source>
</reference>
<proteinExistence type="predicted"/>
<dbReference type="Pfam" id="PF00873">
    <property type="entry name" value="ACR_tran"/>
    <property type="match status" value="1"/>
</dbReference>
<feature type="transmembrane region" description="Helical" evidence="1">
    <location>
        <begin position="368"/>
        <end position="390"/>
    </location>
</feature>
<dbReference type="SUPFAM" id="SSF82714">
    <property type="entry name" value="Multidrug efflux transporter AcrB TolC docking domain, DN and DC subdomains"/>
    <property type="match status" value="1"/>
</dbReference>
<dbReference type="Gene3D" id="3.30.2090.10">
    <property type="entry name" value="Multidrug efflux transporter AcrB TolC docking domain, DN and DC subdomains"/>
    <property type="match status" value="1"/>
</dbReference>
<keyword evidence="1" id="KW-0812">Transmembrane</keyword>
<dbReference type="GO" id="GO:0005886">
    <property type="term" value="C:plasma membrane"/>
    <property type="evidence" value="ECO:0007669"/>
    <property type="project" value="TreeGrafter"/>
</dbReference>
<keyword evidence="1" id="KW-1133">Transmembrane helix</keyword>
<comment type="caution">
    <text evidence="2">The sequence shown here is derived from an EMBL/GenBank/DDBJ whole genome shotgun (WGS) entry which is preliminary data.</text>
</comment>
<sequence>MLSDYFIDRPRMAIVIAIVISLAGLLALSRIPVAQLPDIVPPEVQVSAVYPGASASVLEATVAQPIESRVVGVDKMIYMKSSSGADGSYNLDVSFALGTDPDINTVNVNNRVQTAMASLPPEVQLQGLTVQKRTSSVLQFITLYSEGGKLDPLTITNYAIINVLDELSRISGVGQALLFGRENYSMRIWFDTARLTSLGLGPSDVIRAVQAQSVQAPIGRLGARPIPEDQQFQLNLQTQGRLTTPEQFGAIVIRANPDGSVLQVKDVARIELGAQNQDTFSRLNGDPSVTIGIYLSPGANALTVSKAVNATLEKLRDRFPEGLQARVVHDSTVFVRDTISAVIKALIEAFVLVGIVVFLFLGNLRATIIPIIAIPVSLVGSFAVLLMLGYSANSVSICRLAPMPSQYQRL</sequence>
<dbReference type="Gene3D" id="3.30.70.1430">
    <property type="entry name" value="Multidrug efflux transporter AcrB pore domain"/>
    <property type="match status" value="1"/>
</dbReference>
<dbReference type="InterPro" id="IPR001036">
    <property type="entry name" value="Acrflvin-R"/>
</dbReference>
<dbReference type="PRINTS" id="PR00702">
    <property type="entry name" value="ACRIFLAVINRP"/>
</dbReference>
<evidence type="ECO:0000313" key="2">
    <source>
        <dbReference type="EMBL" id="OPH83974.1"/>
    </source>
</evidence>
<dbReference type="PANTHER" id="PTHR32063">
    <property type="match status" value="1"/>
</dbReference>
<dbReference type="AlphaFoldDB" id="A0A1V4I1G0"/>
<protein>
    <recommendedName>
        <fullName evidence="4">Hydrophobe/amphiphile efflux-1 family RND transporter</fullName>
    </recommendedName>
</protein>
<dbReference type="GO" id="GO:0042910">
    <property type="term" value="F:xenobiotic transmembrane transporter activity"/>
    <property type="evidence" value="ECO:0007669"/>
    <property type="project" value="TreeGrafter"/>
</dbReference>
<keyword evidence="1" id="KW-0472">Membrane</keyword>
<dbReference type="SUPFAM" id="SSF82866">
    <property type="entry name" value="Multidrug efflux transporter AcrB transmembrane domain"/>
    <property type="match status" value="1"/>
</dbReference>
<dbReference type="EMBL" id="MWPQ01000017">
    <property type="protein sequence ID" value="OPH83974.1"/>
    <property type="molecule type" value="Genomic_DNA"/>
</dbReference>
<evidence type="ECO:0000313" key="3">
    <source>
        <dbReference type="Proteomes" id="UP000189940"/>
    </source>
</evidence>
<dbReference type="Gene3D" id="3.30.70.1320">
    <property type="entry name" value="Multidrug efflux transporter AcrB pore domain like"/>
    <property type="match status" value="1"/>
</dbReference>
<organism evidence="2 3">
    <name type="scientific">Nitrobacter vulgaris</name>
    <dbReference type="NCBI Taxonomy" id="29421"/>
    <lineage>
        <taxon>Bacteria</taxon>
        <taxon>Pseudomonadati</taxon>
        <taxon>Pseudomonadota</taxon>
        <taxon>Alphaproteobacteria</taxon>
        <taxon>Hyphomicrobiales</taxon>
        <taxon>Nitrobacteraceae</taxon>
        <taxon>Nitrobacter</taxon>
    </lineage>
</organism>
<gene>
    <name evidence="2" type="ORF">B2M20_04190</name>
</gene>
<dbReference type="PANTHER" id="PTHR32063:SF76">
    <property type="entry name" value="EFFLUX PUMP MEMBRANE TRANSPORTER"/>
    <property type="match status" value="1"/>
</dbReference>
<dbReference type="Proteomes" id="UP000189940">
    <property type="component" value="Unassembled WGS sequence"/>
</dbReference>
<feature type="transmembrane region" description="Helical" evidence="1">
    <location>
        <begin position="341"/>
        <end position="361"/>
    </location>
</feature>
<dbReference type="STRING" id="29421.B2M20_04190"/>
<dbReference type="FunFam" id="3.30.70.1430:FF:000001">
    <property type="entry name" value="Efflux pump membrane transporter"/>
    <property type="match status" value="1"/>
</dbReference>
<accession>A0A1V4I1G0</accession>
<dbReference type="OrthoDB" id="9807350at2"/>
<keyword evidence="3" id="KW-1185">Reference proteome</keyword>
<evidence type="ECO:0008006" key="4">
    <source>
        <dbReference type="Google" id="ProtNLM"/>
    </source>
</evidence>